<dbReference type="PANTHER" id="PTHR43102:SF2">
    <property type="entry name" value="GAF DOMAIN-CONTAINING PROTEIN"/>
    <property type="match status" value="1"/>
</dbReference>
<dbReference type="EMBL" id="BAABAU010000002">
    <property type="protein sequence ID" value="GAA4266673.1"/>
    <property type="molecule type" value="Genomic_DNA"/>
</dbReference>
<dbReference type="SUPFAM" id="SSF52266">
    <property type="entry name" value="SGNH hydrolase"/>
    <property type="match status" value="1"/>
</dbReference>
<gene>
    <name evidence="3" type="ORF">GCM10022256_22850</name>
</gene>
<dbReference type="Gene3D" id="3.30.450.40">
    <property type="match status" value="1"/>
</dbReference>
<evidence type="ECO:0000256" key="1">
    <source>
        <dbReference type="SAM" id="MobiDB-lite"/>
    </source>
</evidence>
<dbReference type="Pfam" id="PF01590">
    <property type="entry name" value="GAF"/>
    <property type="match status" value="1"/>
</dbReference>
<dbReference type="PANTHER" id="PTHR43102">
    <property type="entry name" value="SLR1143 PROTEIN"/>
    <property type="match status" value="1"/>
</dbReference>
<evidence type="ECO:0000259" key="2">
    <source>
        <dbReference type="Pfam" id="PF01590"/>
    </source>
</evidence>
<proteinExistence type="predicted"/>
<keyword evidence="4" id="KW-1185">Reference proteome</keyword>
<dbReference type="Proteomes" id="UP001501594">
    <property type="component" value="Unassembled WGS sequence"/>
</dbReference>
<feature type="domain" description="GAF" evidence="2">
    <location>
        <begin position="283"/>
        <end position="401"/>
    </location>
</feature>
<dbReference type="InterPro" id="IPR003018">
    <property type="entry name" value="GAF"/>
</dbReference>
<evidence type="ECO:0000313" key="3">
    <source>
        <dbReference type="EMBL" id="GAA4266673.1"/>
    </source>
</evidence>
<feature type="region of interest" description="Disordered" evidence="1">
    <location>
        <begin position="1"/>
        <end position="21"/>
    </location>
</feature>
<feature type="region of interest" description="Disordered" evidence="1">
    <location>
        <begin position="220"/>
        <end position="256"/>
    </location>
</feature>
<organism evidence="3 4">
    <name type="scientific">Frondihabitans peucedani</name>
    <dbReference type="NCBI Taxonomy" id="598626"/>
    <lineage>
        <taxon>Bacteria</taxon>
        <taxon>Bacillati</taxon>
        <taxon>Actinomycetota</taxon>
        <taxon>Actinomycetes</taxon>
        <taxon>Micrococcales</taxon>
        <taxon>Microbacteriaceae</taxon>
        <taxon>Frondihabitans</taxon>
    </lineage>
</organism>
<protein>
    <recommendedName>
        <fullName evidence="2">GAF domain-containing protein</fullName>
    </recommendedName>
</protein>
<accession>A0ABP8E381</accession>
<name>A0ABP8E381_9MICO</name>
<evidence type="ECO:0000313" key="4">
    <source>
        <dbReference type="Proteomes" id="UP001501594"/>
    </source>
</evidence>
<sequence length="415" mass="44179">MSARSAGVPKPNDTAHGSVDAPTGHRILVLGNEYAVSWGVRTHALALPGQLARELALRTGRGADVDVCVQPGMSITNLLHSLPDKGGMEYDAVVVLTGVGDAFELLAPLEWMGHVRALTDALKASTPPGTMITMVGIQPVSSVNVTHTKEHGLVDRWAAALNQMTQTVLLGDPRATYLAPPDIADGRLDDVDRMRFKSPAVYKSWATVLARHLVPVLVGPPPVMKSGEGSPAGTSMSPSRWTTSGTTPSGLTAAAGSNPLEVRRRLAAIHTLGILHSPPEVPLTAIVRRARDLFATQAAVFSVVTDTYQWNKAQVGLPHSQIPIAESFCATTIKTAEPLVVEDAWSDPRIAFDTLIRFYAGCPVMAPDGTRIGALCIFDTHPRDAATIDVGFLQQLAQDISDHLVTPDDTDRLTG</sequence>
<dbReference type="InterPro" id="IPR029016">
    <property type="entry name" value="GAF-like_dom_sf"/>
</dbReference>
<dbReference type="SUPFAM" id="SSF55781">
    <property type="entry name" value="GAF domain-like"/>
    <property type="match status" value="1"/>
</dbReference>
<comment type="caution">
    <text evidence="3">The sequence shown here is derived from an EMBL/GenBank/DDBJ whole genome shotgun (WGS) entry which is preliminary data.</text>
</comment>
<reference evidence="4" key="1">
    <citation type="journal article" date="2019" name="Int. J. Syst. Evol. Microbiol.">
        <title>The Global Catalogue of Microorganisms (GCM) 10K type strain sequencing project: providing services to taxonomists for standard genome sequencing and annotation.</title>
        <authorList>
            <consortium name="The Broad Institute Genomics Platform"/>
            <consortium name="The Broad Institute Genome Sequencing Center for Infectious Disease"/>
            <person name="Wu L."/>
            <person name="Ma J."/>
        </authorList>
    </citation>
    <scope>NUCLEOTIDE SEQUENCE [LARGE SCALE GENOMIC DNA]</scope>
    <source>
        <strain evidence="4">JCM 17442</strain>
    </source>
</reference>
<feature type="compositionally biased region" description="Polar residues" evidence="1">
    <location>
        <begin position="232"/>
        <end position="250"/>
    </location>
</feature>